<protein>
    <submittedName>
        <fullName evidence="1">6671_t:CDS:1</fullName>
    </submittedName>
</protein>
<sequence length="340" mass="38541">AFKEDNQDKIFYVKSLWRIDPLKDLSLPDDKVIFELEVTDCKMFWTRSVTVADLKRIKPANIHDISKYCGATQAALSGHDEYENHKLTCRITTAENYVRVAGSALETRVSDLENVRDQMQERIELMIAEKINHESILMEKFKKVLNAKKKKIKNLMRALNATGKLIFYIRMFASGSALMIFRLGAIISSQPEQSQTLSEEEELTEENDEMMINSSTSRRSTNVPHGHRVNQKPTTRSSTRDFKKLKLDDDDAAKNNKSMEVANKQQNAESVLTKTFRGQIMKSRRMGRKKVATTATSNDAINSLNDILVTANNPNANALEDNSQEASDQDNTVDNLLGDM</sequence>
<evidence type="ECO:0000313" key="1">
    <source>
        <dbReference type="EMBL" id="CAG8555778.1"/>
    </source>
</evidence>
<name>A0ACA9LXZ1_9GLOM</name>
<organism evidence="1 2">
    <name type="scientific">Acaulospora colombiana</name>
    <dbReference type="NCBI Taxonomy" id="27376"/>
    <lineage>
        <taxon>Eukaryota</taxon>
        <taxon>Fungi</taxon>
        <taxon>Fungi incertae sedis</taxon>
        <taxon>Mucoromycota</taxon>
        <taxon>Glomeromycotina</taxon>
        <taxon>Glomeromycetes</taxon>
        <taxon>Diversisporales</taxon>
        <taxon>Acaulosporaceae</taxon>
        <taxon>Acaulospora</taxon>
    </lineage>
</organism>
<accession>A0ACA9LXZ1</accession>
<reference evidence="1" key="1">
    <citation type="submission" date="2021-06" db="EMBL/GenBank/DDBJ databases">
        <authorList>
            <person name="Kallberg Y."/>
            <person name="Tangrot J."/>
            <person name="Rosling A."/>
        </authorList>
    </citation>
    <scope>NUCLEOTIDE SEQUENCE</scope>
    <source>
        <strain evidence="1">CL356</strain>
    </source>
</reference>
<gene>
    <name evidence="1" type="ORF">ACOLOM_LOCUS5037</name>
</gene>
<dbReference type="Proteomes" id="UP000789525">
    <property type="component" value="Unassembled WGS sequence"/>
</dbReference>
<dbReference type="EMBL" id="CAJVPT010008831">
    <property type="protein sequence ID" value="CAG8555778.1"/>
    <property type="molecule type" value="Genomic_DNA"/>
</dbReference>
<proteinExistence type="predicted"/>
<evidence type="ECO:0000313" key="2">
    <source>
        <dbReference type="Proteomes" id="UP000789525"/>
    </source>
</evidence>
<feature type="non-terminal residue" evidence="1">
    <location>
        <position position="1"/>
    </location>
</feature>
<keyword evidence="2" id="KW-1185">Reference proteome</keyword>
<comment type="caution">
    <text evidence="1">The sequence shown here is derived from an EMBL/GenBank/DDBJ whole genome shotgun (WGS) entry which is preliminary data.</text>
</comment>